<dbReference type="GO" id="GO:0005840">
    <property type="term" value="C:ribosome"/>
    <property type="evidence" value="ECO:0007669"/>
    <property type="project" value="InterPro"/>
</dbReference>
<keyword evidence="2" id="KW-1185">Reference proteome</keyword>
<dbReference type="KEGG" id="cme:CYME_CMD103C"/>
<sequence>MQSVKQLSRNTTGALQLLQRSSKSLNLLASNGLRAFCQAPGERLLEKEQKGLDLLQAVKGRARIRWTPPTGLTFPVELASTAEGRPINTGASLGRPSKLPFIVYRTEKGNNIPVYRDFRGHNKVYTVLKRVRGRVDLLAVDMERVCGGRKVTVRPGPRLVVEGDFLFPVREWVRALGF</sequence>
<dbReference type="STRING" id="280699.M1VAL3"/>
<dbReference type="OMA" id="KICPGSE"/>
<dbReference type="Proteomes" id="UP000007014">
    <property type="component" value="Chromosome 4"/>
</dbReference>
<reference evidence="1 2" key="2">
    <citation type="journal article" date="2007" name="BMC Biol.">
        <title>A 100%-complete sequence reveals unusually simple genomic features in the hot-spring red alga Cyanidioschyzon merolae.</title>
        <authorList>
            <person name="Nozaki H."/>
            <person name="Takano H."/>
            <person name="Misumi O."/>
            <person name="Terasawa K."/>
            <person name="Matsuzaki M."/>
            <person name="Maruyama S."/>
            <person name="Nishida K."/>
            <person name="Yagisawa F."/>
            <person name="Yoshida Y."/>
            <person name="Fujiwara T."/>
            <person name="Takio S."/>
            <person name="Tamura K."/>
            <person name="Chung S.J."/>
            <person name="Nakamura S."/>
            <person name="Kuroiwa H."/>
            <person name="Tanaka K."/>
            <person name="Sato N."/>
            <person name="Kuroiwa T."/>
        </authorList>
    </citation>
    <scope>NUCLEOTIDE SEQUENCE [LARGE SCALE GENOMIC DNA]</scope>
    <source>
        <strain evidence="1 2">10D</strain>
    </source>
</reference>
<dbReference type="GeneID" id="16992654"/>
<gene>
    <name evidence="1" type="ORF">CYME_CMD103C</name>
</gene>
<dbReference type="Gene3D" id="3.30.780.10">
    <property type="entry name" value="SUI1-like domain"/>
    <property type="match status" value="1"/>
</dbReference>
<protein>
    <submittedName>
        <fullName evidence="1">Uncharacterized protein</fullName>
    </submittedName>
</protein>
<dbReference type="AlphaFoldDB" id="M1VAL3"/>
<dbReference type="Pfam" id="PF05046">
    <property type="entry name" value="Img2"/>
    <property type="match status" value="1"/>
</dbReference>
<evidence type="ECO:0000313" key="2">
    <source>
        <dbReference type="Proteomes" id="UP000007014"/>
    </source>
</evidence>
<proteinExistence type="predicted"/>
<reference evidence="1 2" key="1">
    <citation type="journal article" date="2004" name="Nature">
        <title>Genome sequence of the ultrasmall unicellular red alga Cyanidioschyzon merolae 10D.</title>
        <authorList>
            <person name="Matsuzaki M."/>
            <person name="Misumi O."/>
            <person name="Shin-i T."/>
            <person name="Maruyama S."/>
            <person name="Takahara M."/>
            <person name="Miyagishima S."/>
            <person name="Mori T."/>
            <person name="Nishida K."/>
            <person name="Yagisawa F."/>
            <person name="Nishida K."/>
            <person name="Yoshida Y."/>
            <person name="Nishimura Y."/>
            <person name="Nakao S."/>
            <person name="Kobayashi T."/>
            <person name="Momoyama Y."/>
            <person name="Higashiyama T."/>
            <person name="Minoda A."/>
            <person name="Sano M."/>
            <person name="Nomoto H."/>
            <person name="Oishi K."/>
            <person name="Hayashi H."/>
            <person name="Ohta F."/>
            <person name="Nishizaka S."/>
            <person name="Haga S."/>
            <person name="Miura S."/>
            <person name="Morishita T."/>
            <person name="Kabeya Y."/>
            <person name="Terasawa K."/>
            <person name="Suzuki Y."/>
            <person name="Ishii Y."/>
            <person name="Asakawa S."/>
            <person name="Takano H."/>
            <person name="Ohta N."/>
            <person name="Kuroiwa H."/>
            <person name="Tanaka K."/>
            <person name="Shimizu N."/>
            <person name="Sugano S."/>
            <person name="Sato N."/>
            <person name="Nozaki H."/>
            <person name="Ogasawara N."/>
            <person name="Kohara Y."/>
            <person name="Kuroiwa T."/>
        </authorList>
    </citation>
    <scope>NUCLEOTIDE SEQUENCE [LARGE SCALE GENOMIC DNA]</scope>
    <source>
        <strain evidence="1 2">10D</strain>
    </source>
</reference>
<dbReference type="InterPro" id="IPR007740">
    <property type="entry name" value="Ribosomal_mL49"/>
</dbReference>
<accession>M1VAL3</accession>
<dbReference type="RefSeq" id="XP_005535463.1">
    <property type="nucleotide sequence ID" value="XM_005535406.1"/>
</dbReference>
<name>M1VAL3_CYAM1</name>
<dbReference type="GO" id="GO:0003735">
    <property type="term" value="F:structural constituent of ribosome"/>
    <property type="evidence" value="ECO:0007669"/>
    <property type="project" value="InterPro"/>
</dbReference>
<evidence type="ECO:0000313" key="1">
    <source>
        <dbReference type="EMBL" id="BAM79177.1"/>
    </source>
</evidence>
<dbReference type="GO" id="GO:0006412">
    <property type="term" value="P:translation"/>
    <property type="evidence" value="ECO:0007669"/>
    <property type="project" value="InterPro"/>
</dbReference>
<dbReference type="EMBL" id="AP006486">
    <property type="protein sequence ID" value="BAM79177.1"/>
    <property type="molecule type" value="Genomic_DNA"/>
</dbReference>
<dbReference type="OrthoDB" id="19439at2759"/>
<dbReference type="eggNOG" id="ENOG502RYXJ">
    <property type="taxonomic scope" value="Eukaryota"/>
</dbReference>
<dbReference type="HOGENOM" id="CLU_1512710_0_0_1"/>
<organism evidence="1 2">
    <name type="scientific">Cyanidioschyzon merolae (strain NIES-3377 / 10D)</name>
    <name type="common">Unicellular red alga</name>
    <dbReference type="NCBI Taxonomy" id="280699"/>
    <lineage>
        <taxon>Eukaryota</taxon>
        <taxon>Rhodophyta</taxon>
        <taxon>Bangiophyceae</taxon>
        <taxon>Cyanidiales</taxon>
        <taxon>Cyanidiaceae</taxon>
        <taxon>Cyanidioschyzon</taxon>
    </lineage>
</organism>
<dbReference type="Gramene" id="CMD103CT">
    <property type="protein sequence ID" value="CMD103CT"/>
    <property type="gene ID" value="CMD103C"/>
</dbReference>